<dbReference type="Proteomes" id="UP000030700">
    <property type="component" value="Unassembled WGS sequence"/>
</dbReference>
<dbReference type="AlphaFoldDB" id="A0A081BQ48"/>
<proteinExistence type="predicted"/>
<protein>
    <submittedName>
        <fullName evidence="1">Uncharacterized protein</fullName>
    </submittedName>
</protein>
<dbReference type="HOGENOM" id="CLU_3040730_0_0_0"/>
<keyword evidence="2" id="KW-1185">Reference proteome</keyword>
<evidence type="ECO:0000313" key="2">
    <source>
        <dbReference type="Proteomes" id="UP000030700"/>
    </source>
</evidence>
<reference evidence="1" key="1">
    <citation type="journal article" date="2015" name="PeerJ">
        <title>First genomic representation of candidate bacterial phylum KSB3 points to enhanced environmental sensing as a trigger of wastewater bulking.</title>
        <authorList>
            <person name="Sekiguchi Y."/>
            <person name="Ohashi A."/>
            <person name="Parks D.H."/>
            <person name="Yamauchi T."/>
            <person name="Tyson G.W."/>
            <person name="Hugenholtz P."/>
        </authorList>
    </citation>
    <scope>NUCLEOTIDE SEQUENCE [LARGE SCALE GENOMIC DNA]</scope>
</reference>
<evidence type="ECO:0000313" key="1">
    <source>
        <dbReference type="EMBL" id="GAK52514.1"/>
    </source>
</evidence>
<name>A0A081BQ48_9BACT</name>
<organism evidence="1">
    <name type="scientific">Candidatus Moduliflexus flocculans</name>
    <dbReference type="NCBI Taxonomy" id="1499966"/>
    <lineage>
        <taxon>Bacteria</taxon>
        <taxon>Candidatus Moduliflexota</taxon>
        <taxon>Candidatus Moduliflexia</taxon>
        <taxon>Candidatus Moduliflexales</taxon>
        <taxon>Candidatus Moduliflexaceae</taxon>
    </lineage>
</organism>
<accession>A0A081BQ48</accession>
<gene>
    <name evidence="1" type="ORF">U14_03765</name>
</gene>
<dbReference type="EMBL" id="DF820458">
    <property type="protein sequence ID" value="GAK52514.1"/>
    <property type="molecule type" value="Genomic_DNA"/>
</dbReference>
<sequence>MKSPCIDICHIHNHEVRSNELGTLQKAFQGINHIQDCSPNFLIEKMQPAQGYHH</sequence>